<dbReference type="InterPro" id="IPR001138">
    <property type="entry name" value="Zn2Cys6_DnaBD"/>
</dbReference>
<dbReference type="Proteomes" id="UP000777438">
    <property type="component" value="Unassembled WGS sequence"/>
</dbReference>
<name>A0A9P8W136_9HYPO</name>
<dbReference type="PANTHER" id="PTHR31001">
    <property type="entry name" value="UNCHARACTERIZED TRANSCRIPTIONAL REGULATORY PROTEIN"/>
    <property type="match status" value="1"/>
</dbReference>
<gene>
    <name evidence="6" type="ORF">B0T10DRAFT_442493</name>
</gene>
<dbReference type="SUPFAM" id="SSF57701">
    <property type="entry name" value="Zn2/Cys6 DNA-binding domain"/>
    <property type="match status" value="1"/>
</dbReference>
<dbReference type="EMBL" id="JAGPYM010000014">
    <property type="protein sequence ID" value="KAH6887461.1"/>
    <property type="molecule type" value="Genomic_DNA"/>
</dbReference>
<dbReference type="InterPro" id="IPR036864">
    <property type="entry name" value="Zn2-C6_fun-type_DNA-bd_sf"/>
</dbReference>
<dbReference type="CDD" id="cd00067">
    <property type="entry name" value="GAL4"/>
    <property type="match status" value="1"/>
</dbReference>
<dbReference type="GO" id="GO:0003677">
    <property type="term" value="F:DNA binding"/>
    <property type="evidence" value="ECO:0007669"/>
    <property type="project" value="InterPro"/>
</dbReference>
<feature type="domain" description="Zn(2)-C6 fungal-type" evidence="5">
    <location>
        <begin position="18"/>
        <end position="47"/>
    </location>
</feature>
<evidence type="ECO:0000259" key="5">
    <source>
        <dbReference type="PROSITE" id="PS50048"/>
    </source>
</evidence>
<sequence>MSDHSRSPSAAGRRVERSCVICHRRKVRCDKQSPCSQCARGGYSCFYPTVGPPVRRVRKTTITDVASRITELEKTLIAVSREHEVQLSIRAPSLSTGCTASPSIEQSAPPIGSDDGDNNQNQNQEEVLLKKGSSSTYFNEVLLSRVIEHEHDVRSVLSTPKSQSLHIPASSPFNAMGILSSKCLDEPLTNYLPPKATATKLWGTYVECIDPSSKVLHIPTDEITIYTAIDDPSKASTETLALCFSIYYAATLALDSSDVLGISKAELHERLHRFKHGLEQALALSEFLESPTVVSLQALTIYMVALRVHNTGRGIWTLNGLVIRAAQSIGLHRDGKVLNLSPFESEIRRRLWWRLLSLDGRAAEDYGLQNISDHNLIVGVDLPLNVEDGDLYPEMKELPAPRLGYTKMTLVLVNIEIARAWSQLLHAGSPTGANREPFRARIVKEAADKLSDMLSRCNTVVPPQRMAAGVSKFILTKLDLVSRQRDAMNYAIEDDPQNLAAEEYFFEAVSVLEAADLLWSDELLRPYRWSMHAYRQFQMMLYIVWYLCVRPHDPQADRALAAVESHLDKGRKLDDGAPHESKWVVIMALKAKATAIVEATKKANEASATGAPLTPQDVDDGLGLTLWKSADGNGEQDPHASQGLLDWRTLLEDFQFDPSNLSIV</sequence>
<dbReference type="Pfam" id="PF04082">
    <property type="entry name" value="Fungal_trans"/>
    <property type="match status" value="1"/>
</dbReference>
<evidence type="ECO:0000313" key="6">
    <source>
        <dbReference type="EMBL" id="KAH6887461.1"/>
    </source>
</evidence>
<feature type="compositionally biased region" description="Polar residues" evidence="4">
    <location>
        <begin position="94"/>
        <end position="106"/>
    </location>
</feature>
<dbReference type="GO" id="GO:0005634">
    <property type="term" value="C:nucleus"/>
    <property type="evidence" value="ECO:0007669"/>
    <property type="project" value="UniProtKB-SubCell"/>
</dbReference>
<keyword evidence="7" id="KW-1185">Reference proteome</keyword>
<keyword evidence="3" id="KW-0539">Nucleus</keyword>
<dbReference type="Pfam" id="PF00172">
    <property type="entry name" value="Zn_clus"/>
    <property type="match status" value="1"/>
</dbReference>
<dbReference type="OrthoDB" id="424974at2759"/>
<comment type="caution">
    <text evidence="6">The sequence shown here is derived from an EMBL/GenBank/DDBJ whole genome shotgun (WGS) entry which is preliminary data.</text>
</comment>
<accession>A0A9P8W136</accession>
<dbReference type="CDD" id="cd12148">
    <property type="entry name" value="fungal_TF_MHR"/>
    <property type="match status" value="1"/>
</dbReference>
<feature type="region of interest" description="Disordered" evidence="4">
    <location>
        <begin position="94"/>
        <end position="121"/>
    </location>
</feature>
<reference evidence="6 7" key="1">
    <citation type="journal article" date="2021" name="Nat. Commun.">
        <title>Genetic determinants of endophytism in the Arabidopsis root mycobiome.</title>
        <authorList>
            <person name="Mesny F."/>
            <person name="Miyauchi S."/>
            <person name="Thiergart T."/>
            <person name="Pickel B."/>
            <person name="Atanasova L."/>
            <person name="Karlsson M."/>
            <person name="Huettel B."/>
            <person name="Barry K.W."/>
            <person name="Haridas S."/>
            <person name="Chen C."/>
            <person name="Bauer D."/>
            <person name="Andreopoulos W."/>
            <person name="Pangilinan J."/>
            <person name="LaButti K."/>
            <person name="Riley R."/>
            <person name="Lipzen A."/>
            <person name="Clum A."/>
            <person name="Drula E."/>
            <person name="Henrissat B."/>
            <person name="Kohler A."/>
            <person name="Grigoriev I.V."/>
            <person name="Martin F.M."/>
            <person name="Hacquard S."/>
        </authorList>
    </citation>
    <scope>NUCLEOTIDE SEQUENCE [LARGE SCALE GENOMIC DNA]</scope>
    <source>
        <strain evidence="6 7">MPI-CAGE-CH-0241</strain>
    </source>
</reference>
<dbReference type="SMART" id="SM00906">
    <property type="entry name" value="Fungal_trans"/>
    <property type="match status" value="1"/>
</dbReference>
<dbReference type="InterPro" id="IPR050613">
    <property type="entry name" value="Sec_Metabolite_Reg"/>
</dbReference>
<dbReference type="AlphaFoldDB" id="A0A9P8W136"/>
<evidence type="ECO:0000256" key="1">
    <source>
        <dbReference type="ARBA" id="ARBA00004123"/>
    </source>
</evidence>
<keyword evidence="2" id="KW-0479">Metal-binding</keyword>
<organism evidence="6 7">
    <name type="scientific">Thelonectria olida</name>
    <dbReference type="NCBI Taxonomy" id="1576542"/>
    <lineage>
        <taxon>Eukaryota</taxon>
        <taxon>Fungi</taxon>
        <taxon>Dikarya</taxon>
        <taxon>Ascomycota</taxon>
        <taxon>Pezizomycotina</taxon>
        <taxon>Sordariomycetes</taxon>
        <taxon>Hypocreomycetidae</taxon>
        <taxon>Hypocreales</taxon>
        <taxon>Nectriaceae</taxon>
        <taxon>Thelonectria</taxon>
    </lineage>
</organism>
<dbReference type="PANTHER" id="PTHR31001:SF57">
    <property type="entry name" value="ZN(II)2CYS6 TRANSCRIPTION FACTOR (EUROFUNG)"/>
    <property type="match status" value="1"/>
</dbReference>
<dbReference type="PROSITE" id="PS50048">
    <property type="entry name" value="ZN2_CY6_FUNGAL_2"/>
    <property type="match status" value="1"/>
</dbReference>
<proteinExistence type="predicted"/>
<evidence type="ECO:0000256" key="2">
    <source>
        <dbReference type="ARBA" id="ARBA00022723"/>
    </source>
</evidence>
<protein>
    <recommendedName>
        <fullName evidence="5">Zn(2)-C6 fungal-type domain-containing protein</fullName>
    </recommendedName>
</protein>
<evidence type="ECO:0000256" key="3">
    <source>
        <dbReference type="ARBA" id="ARBA00023242"/>
    </source>
</evidence>
<dbReference type="Gene3D" id="4.10.240.10">
    <property type="entry name" value="Zn(2)-C6 fungal-type DNA-binding domain"/>
    <property type="match status" value="1"/>
</dbReference>
<dbReference type="GO" id="GO:0008270">
    <property type="term" value="F:zinc ion binding"/>
    <property type="evidence" value="ECO:0007669"/>
    <property type="project" value="InterPro"/>
</dbReference>
<dbReference type="InterPro" id="IPR007219">
    <property type="entry name" value="XnlR_reg_dom"/>
</dbReference>
<dbReference type="SMART" id="SM00066">
    <property type="entry name" value="GAL4"/>
    <property type="match status" value="1"/>
</dbReference>
<evidence type="ECO:0000313" key="7">
    <source>
        <dbReference type="Proteomes" id="UP000777438"/>
    </source>
</evidence>
<dbReference type="GO" id="GO:0006351">
    <property type="term" value="P:DNA-templated transcription"/>
    <property type="evidence" value="ECO:0007669"/>
    <property type="project" value="InterPro"/>
</dbReference>
<evidence type="ECO:0000256" key="4">
    <source>
        <dbReference type="SAM" id="MobiDB-lite"/>
    </source>
</evidence>
<dbReference type="GO" id="GO:0000981">
    <property type="term" value="F:DNA-binding transcription factor activity, RNA polymerase II-specific"/>
    <property type="evidence" value="ECO:0007669"/>
    <property type="project" value="InterPro"/>
</dbReference>
<dbReference type="PROSITE" id="PS00463">
    <property type="entry name" value="ZN2_CY6_FUNGAL_1"/>
    <property type="match status" value="1"/>
</dbReference>
<comment type="subcellular location">
    <subcellularLocation>
        <location evidence="1">Nucleus</location>
    </subcellularLocation>
</comment>